<dbReference type="PANTHER" id="PTHR37423:SF2">
    <property type="entry name" value="MEMBRANE-BOUND LYTIC MUREIN TRANSGLYCOSYLASE C"/>
    <property type="match status" value="1"/>
</dbReference>
<dbReference type="OrthoDB" id="9801695at2"/>
<keyword evidence="6" id="KW-1185">Reference proteome</keyword>
<sequence length="500" mass="52440">MNARPELCRKSLTTRSETPAIRSLRPVRVAVLTGLLALLSACAGQTPGSDMQIPIAQEEAQYRAHAKSYYAPPGSGDDPWGPYIQEASQRFDVPELWIRGVIQRESGGRLFHNGQLVTSAPGAMGLMQLMPPTYDEIKGQQNLGDDPYDPHDNILAGTAYIRELYDIYGSPGFLAAYNAGPGRLEDFLSHNRTLPRETRNYVASIGRQIAGSWPANRSAADLLVASHESPGNVAYASAAMPASGANSIRSAWAHRNSADADQPVQVAEAPSAGVEDPASQPAAPTYTRAWAPVGHNPESPQSVSAAWQSRLASRDAGSNSADSAPTGTAQTSAVWQSRLQTADTTPVGVAESADAPSQVDDTQKQPAAAPAPQHTSRAGSARFTLISRAEAASTPVPTSPARTGLARGNEAIAAGARNWAIQVGAFSSSSLAQQAASHARARASSDLSGAHAQVASVKISRGELYRARLTGISRAEAVSACHRLDAGSSSCVIVSPEAIR</sequence>
<proteinExistence type="inferred from homology"/>
<dbReference type="Proteomes" id="UP000321746">
    <property type="component" value="Unassembled WGS sequence"/>
</dbReference>
<dbReference type="CDD" id="cd00254">
    <property type="entry name" value="LT-like"/>
    <property type="match status" value="1"/>
</dbReference>
<dbReference type="Gene3D" id="3.30.70.1070">
    <property type="entry name" value="Sporulation related repeat"/>
    <property type="match status" value="1"/>
</dbReference>
<evidence type="ECO:0000259" key="4">
    <source>
        <dbReference type="PROSITE" id="PS51724"/>
    </source>
</evidence>
<evidence type="ECO:0000256" key="1">
    <source>
        <dbReference type="ARBA" id="ARBA00007734"/>
    </source>
</evidence>
<feature type="compositionally biased region" description="Polar residues" evidence="3">
    <location>
        <begin position="298"/>
        <end position="344"/>
    </location>
</feature>
<dbReference type="RefSeq" id="WP_146892417.1">
    <property type="nucleotide sequence ID" value="NZ_BJYG01000064.1"/>
</dbReference>
<protein>
    <recommendedName>
        <fullName evidence="4">SPOR domain-containing protein</fullName>
    </recommendedName>
</protein>
<dbReference type="InterPro" id="IPR008258">
    <property type="entry name" value="Transglycosylase_SLT_dom_1"/>
</dbReference>
<dbReference type="Pfam" id="PF05036">
    <property type="entry name" value="SPOR"/>
    <property type="match status" value="1"/>
</dbReference>
<comment type="similarity">
    <text evidence="2">Belongs to the virb1 family.</text>
</comment>
<comment type="similarity">
    <text evidence="1">Belongs to the transglycosylase Slt family.</text>
</comment>
<evidence type="ECO:0000313" key="5">
    <source>
        <dbReference type="EMBL" id="GEN64985.1"/>
    </source>
</evidence>
<dbReference type="PROSITE" id="PS51724">
    <property type="entry name" value="SPOR"/>
    <property type="match status" value="1"/>
</dbReference>
<evidence type="ECO:0000256" key="2">
    <source>
        <dbReference type="ARBA" id="ARBA00009387"/>
    </source>
</evidence>
<feature type="region of interest" description="Disordered" evidence="3">
    <location>
        <begin position="255"/>
        <end position="379"/>
    </location>
</feature>
<comment type="caution">
    <text evidence="5">The sequence shown here is derived from an EMBL/GenBank/DDBJ whole genome shotgun (WGS) entry which is preliminary data.</text>
</comment>
<name>A0A511XPW2_9PROT</name>
<dbReference type="Pfam" id="PF01464">
    <property type="entry name" value="SLT"/>
    <property type="match status" value="1"/>
</dbReference>
<dbReference type="AlphaFoldDB" id="A0A511XPW2"/>
<dbReference type="GO" id="GO:0042834">
    <property type="term" value="F:peptidoglycan binding"/>
    <property type="evidence" value="ECO:0007669"/>
    <property type="project" value="InterPro"/>
</dbReference>
<dbReference type="Gene3D" id="1.10.530.10">
    <property type="match status" value="1"/>
</dbReference>
<reference evidence="5 6" key="1">
    <citation type="submission" date="2019-07" db="EMBL/GenBank/DDBJ databases">
        <title>Whole genome shotgun sequence of Acetobacter oeni NBRC 105207.</title>
        <authorList>
            <person name="Hosoyama A."/>
            <person name="Uohara A."/>
            <person name="Ohji S."/>
            <person name="Ichikawa N."/>
        </authorList>
    </citation>
    <scope>NUCLEOTIDE SEQUENCE [LARGE SCALE GENOMIC DNA]</scope>
    <source>
        <strain evidence="5 6">NBRC 105207</strain>
    </source>
</reference>
<evidence type="ECO:0000256" key="3">
    <source>
        <dbReference type="SAM" id="MobiDB-lite"/>
    </source>
</evidence>
<evidence type="ECO:0000313" key="6">
    <source>
        <dbReference type="Proteomes" id="UP000321746"/>
    </source>
</evidence>
<dbReference type="PANTHER" id="PTHR37423">
    <property type="entry name" value="SOLUBLE LYTIC MUREIN TRANSGLYCOSYLASE-RELATED"/>
    <property type="match status" value="1"/>
</dbReference>
<dbReference type="EMBL" id="BJYG01000064">
    <property type="protein sequence ID" value="GEN64985.1"/>
    <property type="molecule type" value="Genomic_DNA"/>
</dbReference>
<accession>A0A511XPW2</accession>
<dbReference type="InterPro" id="IPR023346">
    <property type="entry name" value="Lysozyme-like_dom_sf"/>
</dbReference>
<gene>
    <name evidence="5" type="ORF">AOE01nite_32090</name>
</gene>
<organism evidence="5 6">
    <name type="scientific">Acetobacter oeni</name>
    <dbReference type="NCBI Taxonomy" id="304077"/>
    <lineage>
        <taxon>Bacteria</taxon>
        <taxon>Pseudomonadati</taxon>
        <taxon>Pseudomonadota</taxon>
        <taxon>Alphaproteobacteria</taxon>
        <taxon>Acetobacterales</taxon>
        <taxon>Acetobacteraceae</taxon>
        <taxon>Acetobacter</taxon>
    </lineage>
</organism>
<feature type="domain" description="SPOR" evidence="4">
    <location>
        <begin position="413"/>
        <end position="495"/>
    </location>
</feature>
<dbReference type="SUPFAM" id="SSF53955">
    <property type="entry name" value="Lysozyme-like"/>
    <property type="match status" value="1"/>
</dbReference>
<dbReference type="InterPro" id="IPR036680">
    <property type="entry name" value="SPOR-like_sf"/>
</dbReference>
<dbReference type="InterPro" id="IPR007730">
    <property type="entry name" value="SPOR-like_dom"/>
</dbReference>